<dbReference type="PANTHER" id="PTHR18937:SF172">
    <property type="entry name" value="STRUCTURAL MAINTENANCE OF CHROMOSOMES PROTEIN"/>
    <property type="match status" value="1"/>
</dbReference>
<dbReference type="Gene3D" id="3.30.70.1620">
    <property type="match status" value="1"/>
</dbReference>
<evidence type="ECO:0000256" key="1">
    <source>
        <dbReference type="ARBA" id="ARBA00004123"/>
    </source>
</evidence>
<dbReference type="GO" id="GO:0005634">
    <property type="term" value="C:nucleus"/>
    <property type="evidence" value="ECO:0007669"/>
    <property type="project" value="UniProtKB-SubCell"/>
</dbReference>
<keyword evidence="11 13" id="KW-0539">Nucleus</keyword>
<dbReference type="InterPro" id="IPR027417">
    <property type="entry name" value="P-loop_NTPase"/>
</dbReference>
<dbReference type="InterPro" id="IPR036277">
    <property type="entry name" value="SMC_hinge_sf"/>
</dbReference>
<dbReference type="SUPFAM" id="SSF52540">
    <property type="entry name" value="P-loop containing nucleoside triphosphate hydrolases"/>
    <property type="match status" value="1"/>
</dbReference>
<reference evidence="17" key="2">
    <citation type="submission" date="2025-08" db="UniProtKB">
        <authorList>
            <consortium name="Ensembl"/>
        </authorList>
    </citation>
    <scope>IDENTIFICATION</scope>
</reference>
<feature type="region of interest" description="Disordered" evidence="15">
    <location>
        <begin position="387"/>
        <end position="436"/>
    </location>
</feature>
<evidence type="ECO:0000256" key="9">
    <source>
        <dbReference type="ARBA" id="ARBA00023054"/>
    </source>
</evidence>
<evidence type="ECO:0000259" key="16">
    <source>
        <dbReference type="SMART" id="SM00968"/>
    </source>
</evidence>
<dbReference type="Gene3D" id="1.20.1060.20">
    <property type="match status" value="1"/>
</dbReference>
<feature type="coiled-coil region" evidence="14">
    <location>
        <begin position="751"/>
        <end position="1027"/>
    </location>
</feature>
<dbReference type="PIRSF" id="PIRSF005719">
    <property type="entry name" value="SMC"/>
    <property type="match status" value="1"/>
</dbReference>
<reference evidence="17" key="3">
    <citation type="submission" date="2025-09" db="UniProtKB">
        <authorList>
            <consortium name="Ensembl"/>
        </authorList>
    </citation>
    <scope>IDENTIFICATION</scope>
</reference>
<evidence type="ECO:0000256" key="4">
    <source>
        <dbReference type="ARBA" id="ARBA00022454"/>
    </source>
</evidence>
<dbReference type="GO" id="GO:0007076">
    <property type="term" value="P:mitotic chromosome condensation"/>
    <property type="evidence" value="ECO:0007669"/>
    <property type="project" value="TreeGrafter"/>
</dbReference>
<dbReference type="Gene3D" id="3.40.50.300">
    <property type="entry name" value="P-loop containing nucleotide triphosphate hydrolases"/>
    <property type="match status" value="2"/>
</dbReference>
<comment type="subcellular location">
    <subcellularLocation>
        <location evidence="2">Chromosome</location>
    </subcellularLocation>
    <subcellularLocation>
        <location evidence="1 13">Nucleus</location>
    </subcellularLocation>
</comment>
<evidence type="ECO:0000256" key="13">
    <source>
        <dbReference type="PIRNR" id="PIRNR005719"/>
    </source>
</evidence>
<dbReference type="GO" id="GO:0016887">
    <property type="term" value="F:ATP hydrolysis activity"/>
    <property type="evidence" value="ECO:0007669"/>
    <property type="project" value="InterPro"/>
</dbReference>
<dbReference type="InterPro" id="IPR010935">
    <property type="entry name" value="SMC_hinge"/>
</dbReference>
<dbReference type="Pfam" id="PF02463">
    <property type="entry name" value="SMC_N"/>
    <property type="match status" value="1"/>
</dbReference>
<dbReference type="FunFam" id="3.40.50.300:FF:000481">
    <property type="entry name" value="Structural maintenance of chromosomes 4"/>
    <property type="match status" value="1"/>
</dbReference>
<dbReference type="Pfam" id="PF06470">
    <property type="entry name" value="SMC_hinge"/>
    <property type="match status" value="1"/>
</dbReference>
<gene>
    <name evidence="17" type="primary">smc4</name>
</gene>
<feature type="coiled-coil region" evidence="14">
    <location>
        <begin position="524"/>
        <end position="551"/>
    </location>
</feature>
<accession>A0A673BII1</accession>
<organism evidence="17 18">
    <name type="scientific">Sphaeramia orbicularis</name>
    <name type="common">orbiculate cardinalfish</name>
    <dbReference type="NCBI Taxonomy" id="375764"/>
    <lineage>
        <taxon>Eukaryota</taxon>
        <taxon>Metazoa</taxon>
        <taxon>Chordata</taxon>
        <taxon>Craniata</taxon>
        <taxon>Vertebrata</taxon>
        <taxon>Euteleostomi</taxon>
        <taxon>Actinopterygii</taxon>
        <taxon>Neopterygii</taxon>
        <taxon>Teleostei</taxon>
        <taxon>Neoteleostei</taxon>
        <taxon>Acanthomorphata</taxon>
        <taxon>Gobiaria</taxon>
        <taxon>Kurtiformes</taxon>
        <taxon>Apogonoidei</taxon>
        <taxon>Apogonidae</taxon>
        <taxon>Apogoninae</taxon>
        <taxon>Sphaeramia</taxon>
    </lineage>
</organism>
<proteinExistence type="inferred from homology"/>
<dbReference type="GO" id="GO:0005524">
    <property type="term" value="F:ATP binding"/>
    <property type="evidence" value="ECO:0007669"/>
    <property type="project" value="UniProtKB-KW"/>
</dbReference>
<dbReference type="Ensembl" id="ENSSORT00005042105.1">
    <property type="protein sequence ID" value="ENSSORP00005041049.1"/>
    <property type="gene ID" value="ENSSORG00005017838.1"/>
</dbReference>
<evidence type="ECO:0000256" key="12">
    <source>
        <dbReference type="ARBA" id="ARBA00023306"/>
    </source>
</evidence>
<keyword evidence="7" id="KW-0498">Mitosis</keyword>
<dbReference type="InterPro" id="IPR024704">
    <property type="entry name" value="SMC"/>
</dbReference>
<dbReference type="SMART" id="SM00968">
    <property type="entry name" value="SMC_hinge"/>
    <property type="match status" value="1"/>
</dbReference>
<keyword evidence="18" id="KW-1185">Reference proteome</keyword>
<feature type="compositionally biased region" description="Basic and acidic residues" evidence="15">
    <location>
        <begin position="399"/>
        <end position="412"/>
    </location>
</feature>
<feature type="coiled-coil region" evidence="14">
    <location>
        <begin position="253"/>
        <end position="280"/>
    </location>
</feature>
<evidence type="ECO:0000256" key="2">
    <source>
        <dbReference type="ARBA" id="ARBA00004286"/>
    </source>
</evidence>
<dbReference type="FunFam" id="1.20.1060.20:FF:000003">
    <property type="entry name" value="Structural maintenance of chromosomes 4"/>
    <property type="match status" value="1"/>
</dbReference>
<dbReference type="InterPro" id="IPR003395">
    <property type="entry name" value="RecF/RecN/SMC_N"/>
</dbReference>
<keyword evidence="6" id="KW-0547">Nucleotide-binding</keyword>
<evidence type="ECO:0000256" key="11">
    <source>
        <dbReference type="ARBA" id="ARBA00023242"/>
    </source>
</evidence>
<dbReference type="FunFam" id="3.40.50.300:FF:000585">
    <property type="entry name" value="Structural maintenance of chromosomes 4"/>
    <property type="match status" value="1"/>
</dbReference>
<protein>
    <recommendedName>
        <fullName evidence="13">Structural maintenance of chromosomes protein</fullName>
    </recommendedName>
</protein>
<feature type="compositionally biased region" description="Basic and acidic residues" evidence="15">
    <location>
        <begin position="426"/>
        <end position="436"/>
    </location>
</feature>
<evidence type="ECO:0000256" key="5">
    <source>
        <dbReference type="ARBA" id="ARBA00022618"/>
    </source>
</evidence>
<keyword evidence="5" id="KW-0132">Cell division</keyword>
<keyword evidence="10" id="KW-0226">DNA condensation</keyword>
<evidence type="ECO:0000313" key="18">
    <source>
        <dbReference type="Proteomes" id="UP000472271"/>
    </source>
</evidence>
<dbReference type="Proteomes" id="UP000472271">
    <property type="component" value="Chromosome 13"/>
</dbReference>
<evidence type="ECO:0000256" key="3">
    <source>
        <dbReference type="ARBA" id="ARBA00006005"/>
    </source>
</evidence>
<feature type="domain" description="SMC hinge" evidence="16">
    <location>
        <begin position="596"/>
        <end position="711"/>
    </location>
</feature>
<evidence type="ECO:0000313" key="17">
    <source>
        <dbReference type="Ensembl" id="ENSSORP00005041049.1"/>
    </source>
</evidence>
<feature type="compositionally biased region" description="Basic residues" evidence="15">
    <location>
        <begin position="387"/>
        <end position="398"/>
    </location>
</feature>
<dbReference type="GO" id="GO:0000796">
    <property type="term" value="C:condensin complex"/>
    <property type="evidence" value="ECO:0007669"/>
    <property type="project" value="TreeGrafter"/>
</dbReference>
<reference evidence="17" key="1">
    <citation type="submission" date="2019-06" db="EMBL/GenBank/DDBJ databases">
        <authorList>
            <consortium name="Wellcome Sanger Institute Data Sharing"/>
        </authorList>
    </citation>
    <scope>NUCLEOTIDE SEQUENCE [LARGE SCALE GENOMIC DNA]</scope>
</reference>
<keyword evidence="12" id="KW-0131">Cell cycle</keyword>
<evidence type="ECO:0000256" key="10">
    <source>
        <dbReference type="ARBA" id="ARBA00023067"/>
    </source>
</evidence>
<sequence length="1277" mass="145731">VQSSMSKKCNAVDRNVHFRIKVVLFCATDPSHGEAAEAVDNRSLEEILGSIPPPPPPAMTNEPGAPRLMITHLVNRNFKSYAGEQILGPFHKRFSCIIGPNGSGKSNVIDSMLFVFGYRAQKIRSKKLSVLIHSSDKHKDVQSCTVEVHFQKIIDKEGDDYEVIPNSKFYVSRTANKDNSSAYHINGKKATFKDVGALLRSHGIDLDHNRFLILQGEVEQIAMMKPKGQTEHDEGMLEYLEDIIGSCRLKEPIQTLARRIELLNEQRGEKLNRVKLVEKEKNALEGEKNKAVEFLTLENDIFKLKSQLCQYYVNDLQKRLVDKEQEKQKILEDTKELPEKNAKISAEMEKMNQELKMKQNKINKYIETQKEKFTQLDLQDVEVREKIKHSKSKNKKLQKQLEKEKEKLEEVRGVPASSEKAISEATARKEGLEKQKVKEEEKLKEVMESLKEETSGLQQDKETKEKELMELSKAVNETRSRMDLAQSELDIYLSRHNTALTQLNTAKQTLQTTSDTLRERRATIKELNVKVPEKEQQLKKDEGELEQLMKLDNETREVVREMRQKVDEAKSSLSSNRSQGKVLDALMQQKRSGKIAGILGRLGDLGAIDEKYDVAISSSCGALDNIVVDTIDTAQKCVTFLKEQNIGVATFIGLDKMKVWEKNMAPIKTPEDSPRLFDMVRVKDDSVRPAFYFALRDTLIAHDMEQATRLAFQKDKRWRVVTLKGQIIEMAGTMTGGGRVLKGRMGSSIGTEVSQEELDRMERKLNEKVSKLQGCQERKLQLEENIQRLQPELRDMKNTLEKYAKSMTNLADQETHLKLQIKELEANVLAAAPDKAKQKQMEKSLEAFKKDYEAASSKAGKVENEVKRLHNLIVDINSHKLKAQQDKLDKVNKELDECSSTITKAKVAIKTADRNLKKCEESVNRVQSELEENEKSMVELAEQLKKLEDEAGEVLKDCKEAEAALPEVQEQYQGVLKEIKILQQQEHALQEESLSVRLRIEQIETSMNEHNNKIKHWQKEASKLSLHAIEDKPAEELPVLTAEELEGISHPDVIINKMATLETQCAQMKPNLGAIAEYKKKEELYLQRVAQLDEITTERDNFKHAYEDIRKQRLNEFMSGFNMITNKLKENYQMLTLGGDAELELVDSLDPFSEGIMFSVRPPKKSWKKIFNLSGGEKTLSSLALVFALHHYKPTPLYFMDEIDAALDFKNVSIVACYIYEQTKNAQFIIISLRNNMFEIADRLIGIYKTHNTTKNVGINPKTIIFKEHDTLVASSS</sequence>
<keyword evidence="4" id="KW-0158">Chromosome</keyword>
<keyword evidence="9 14" id="KW-0175">Coiled coil</keyword>
<name>A0A673BII1_9TELE</name>
<comment type="similarity">
    <text evidence="3">Belongs to the SMC family. SMC4 subfamily.</text>
</comment>
<dbReference type="GO" id="GO:0051301">
    <property type="term" value="P:cell division"/>
    <property type="evidence" value="ECO:0007669"/>
    <property type="project" value="UniProtKB-KW"/>
</dbReference>
<evidence type="ECO:0000256" key="15">
    <source>
        <dbReference type="SAM" id="MobiDB-lite"/>
    </source>
</evidence>
<dbReference type="FunFam" id="3.30.70.1620:FF:000003">
    <property type="entry name" value="Structural maintenance of chromosomes 4"/>
    <property type="match status" value="1"/>
</dbReference>
<dbReference type="PANTHER" id="PTHR18937">
    <property type="entry name" value="STRUCTURAL MAINTENANCE OF CHROMOSOMES SMC FAMILY MEMBER"/>
    <property type="match status" value="1"/>
</dbReference>
<dbReference type="SUPFAM" id="SSF75553">
    <property type="entry name" value="Smc hinge domain"/>
    <property type="match status" value="1"/>
</dbReference>
<evidence type="ECO:0000256" key="8">
    <source>
        <dbReference type="ARBA" id="ARBA00022840"/>
    </source>
</evidence>
<dbReference type="AlphaFoldDB" id="A0A673BII1"/>
<evidence type="ECO:0000256" key="7">
    <source>
        <dbReference type="ARBA" id="ARBA00022776"/>
    </source>
</evidence>
<dbReference type="SUPFAM" id="SSF57997">
    <property type="entry name" value="Tropomyosin"/>
    <property type="match status" value="1"/>
</dbReference>
<evidence type="ECO:0000256" key="6">
    <source>
        <dbReference type="ARBA" id="ARBA00022741"/>
    </source>
</evidence>
<evidence type="ECO:0000256" key="14">
    <source>
        <dbReference type="SAM" id="Coils"/>
    </source>
</evidence>
<keyword evidence="8" id="KW-0067">ATP-binding</keyword>
<dbReference type="Gene3D" id="1.20.5.170">
    <property type="match status" value="1"/>
</dbReference>